<evidence type="ECO:0000256" key="2">
    <source>
        <dbReference type="SAM" id="Phobius"/>
    </source>
</evidence>
<feature type="compositionally biased region" description="Low complexity" evidence="1">
    <location>
        <begin position="34"/>
        <end position="50"/>
    </location>
</feature>
<feature type="transmembrane region" description="Helical" evidence="2">
    <location>
        <begin position="96"/>
        <end position="116"/>
    </location>
</feature>
<keyword evidence="2" id="KW-0472">Membrane</keyword>
<evidence type="ECO:0000313" key="4">
    <source>
        <dbReference type="EMBL" id="ADG80547.1"/>
    </source>
</evidence>
<dbReference type="EMBL" id="CP001966">
    <property type="protein sequence ID" value="ADG80547.1"/>
    <property type="molecule type" value="Genomic_DNA"/>
</dbReference>
<evidence type="ECO:0000256" key="1">
    <source>
        <dbReference type="SAM" id="MobiDB-lite"/>
    </source>
</evidence>
<feature type="region of interest" description="Disordered" evidence="1">
    <location>
        <begin position="34"/>
        <end position="70"/>
    </location>
</feature>
<dbReference type="HOGENOM" id="CLU_1239694_0_0_11"/>
<name>D5UMS3_TSUPD</name>
<proteinExistence type="predicted"/>
<feature type="chain" id="PRO_5003077905" evidence="3">
    <location>
        <begin position="23"/>
        <end position="223"/>
    </location>
</feature>
<dbReference type="Proteomes" id="UP000001213">
    <property type="component" value="Chromosome"/>
</dbReference>
<feature type="signal peptide" evidence="3">
    <location>
        <begin position="1"/>
        <end position="22"/>
    </location>
</feature>
<dbReference type="AlphaFoldDB" id="D5UMS3"/>
<keyword evidence="3" id="KW-0732">Signal</keyword>
<evidence type="ECO:0000313" key="5">
    <source>
        <dbReference type="Proteomes" id="UP000001213"/>
    </source>
</evidence>
<keyword evidence="2" id="KW-0812">Transmembrane</keyword>
<protein>
    <submittedName>
        <fullName evidence="4">Uncharacterized protein</fullName>
    </submittedName>
</protein>
<sequence length="223" mass="21894">MFRPAHPAATARGVLVGGTSLAASLTAHTVAMAGAMGPSGPPSAGDPMPGHAMSGHTMSGHTMSGHTMSGHAMAAMPGHDMAAMTPDGAGAMAPSVPPFSILVLAAVCAAIGVLAARPRAAGPLATGAMVLFGQLGGHVALGLTMGHLAITPGMAAAHLLAAVVAGATIAGAEAALRLALATLRAVVAAWTRLPRTVVVRSWDFRPLPVRVQACNGALRAPPA</sequence>
<dbReference type="STRING" id="521096.Tpau_3976"/>
<keyword evidence="5" id="KW-1185">Reference proteome</keyword>
<feature type="compositionally biased region" description="Polar residues" evidence="1">
    <location>
        <begin position="56"/>
        <end position="67"/>
    </location>
</feature>
<gene>
    <name evidence="4" type="ordered locus">Tpau_3976</name>
</gene>
<dbReference type="KEGG" id="tpr:Tpau_3976"/>
<keyword evidence="2" id="KW-1133">Transmembrane helix</keyword>
<feature type="transmembrane region" description="Helical" evidence="2">
    <location>
        <begin position="156"/>
        <end position="176"/>
    </location>
</feature>
<feature type="transmembrane region" description="Helical" evidence="2">
    <location>
        <begin position="128"/>
        <end position="150"/>
    </location>
</feature>
<reference evidence="5" key="1">
    <citation type="submission" date="2010-03" db="EMBL/GenBank/DDBJ databases">
        <title>The complete chromosome of Tsukamurella paurometabola DSM 20162.</title>
        <authorList>
            <consortium name="US DOE Joint Genome Institute (JGI-PGF)"/>
            <person name="Lucas S."/>
            <person name="Copeland A."/>
            <person name="Lapidus A."/>
            <person name="Glavina del Rio T."/>
            <person name="Dalin E."/>
            <person name="Tice H."/>
            <person name="Bruce D."/>
            <person name="Goodwin L."/>
            <person name="Pitluck S."/>
            <person name="Kyrpides N."/>
            <person name="Mavromatis K."/>
            <person name="Ivanova N."/>
            <person name="Mikhailova N."/>
            <person name="Munk A.C."/>
            <person name="Brettin T."/>
            <person name="Detter J.C."/>
            <person name="Tapia R."/>
            <person name="Han C."/>
            <person name="Larimer F."/>
            <person name="Land M."/>
            <person name="Hauser L."/>
            <person name="Markowitz V."/>
            <person name="Cheng J.-F."/>
            <person name="Hugenholtz P."/>
            <person name="Woyke T."/>
            <person name="Wu D."/>
            <person name="Jando M."/>
            <person name="Brambilla E."/>
            <person name="Klenk H.-P."/>
            <person name="Eisen J.A."/>
        </authorList>
    </citation>
    <scope>NUCLEOTIDE SEQUENCE [LARGE SCALE GENOMIC DNA]</scope>
    <source>
        <strain evidence="5">ATCC 8368 / DSM 20162 / CCUG 35730 / CIP 100753 / JCM 10117 / KCTC 9821 / NBRC 16120 / NCIMB 702349 / NCTC 13040</strain>
    </source>
</reference>
<dbReference type="RefSeq" id="WP_013128538.1">
    <property type="nucleotide sequence ID" value="NC_014158.1"/>
</dbReference>
<reference evidence="4 5" key="2">
    <citation type="journal article" date="2011" name="Stand. Genomic Sci.">
        <title>Complete genome sequence of Tsukamurella paurometabola type strain (no. 33).</title>
        <authorList>
            <person name="Munk A.C."/>
            <person name="Lapidus A."/>
            <person name="Lucas S."/>
            <person name="Nolan M."/>
            <person name="Tice H."/>
            <person name="Cheng J.F."/>
            <person name="Del Rio T.G."/>
            <person name="Goodwin L."/>
            <person name="Pitluck S."/>
            <person name="Liolios K."/>
            <person name="Huntemann M."/>
            <person name="Ivanova N."/>
            <person name="Mavromatis K."/>
            <person name="Mikhailova N."/>
            <person name="Pati A."/>
            <person name="Chen A."/>
            <person name="Palaniappan K."/>
            <person name="Tapia R."/>
            <person name="Han C."/>
            <person name="Land M."/>
            <person name="Hauser L."/>
            <person name="Chang Y.J."/>
            <person name="Jeffries C.D."/>
            <person name="Brettin T."/>
            <person name="Yasawong M."/>
            <person name="Brambilla E.M."/>
            <person name="Rohde M."/>
            <person name="Sikorski J."/>
            <person name="Goker M."/>
            <person name="Detter J.C."/>
            <person name="Woyke T."/>
            <person name="Bristow J."/>
            <person name="Eisen J.A."/>
            <person name="Markowitz V."/>
            <person name="Hugenholtz P."/>
            <person name="Kyrpides N.C."/>
            <person name="Klenk H.P."/>
        </authorList>
    </citation>
    <scope>NUCLEOTIDE SEQUENCE [LARGE SCALE GENOMIC DNA]</scope>
    <source>
        <strain evidence="5">ATCC 8368 / DSM 20162 / CCUG 35730 / CIP 100753 / JCM 10117 / KCTC 9821 / NBRC 16120 / NCIMB 702349 / NCTC 13040</strain>
    </source>
</reference>
<evidence type="ECO:0000256" key="3">
    <source>
        <dbReference type="SAM" id="SignalP"/>
    </source>
</evidence>
<organism evidence="4 5">
    <name type="scientific">Tsukamurella paurometabola (strain ATCC 8368 / DSM 20162 / CCUG 35730 / CIP 100753 / JCM 10117 / KCTC 9821 / NBRC 16120 / NCIMB 702349 / NCTC 13040)</name>
    <name type="common">Corynebacterium paurometabolum</name>
    <dbReference type="NCBI Taxonomy" id="521096"/>
    <lineage>
        <taxon>Bacteria</taxon>
        <taxon>Bacillati</taxon>
        <taxon>Actinomycetota</taxon>
        <taxon>Actinomycetes</taxon>
        <taxon>Mycobacteriales</taxon>
        <taxon>Tsukamurellaceae</taxon>
        <taxon>Tsukamurella</taxon>
    </lineage>
</organism>
<accession>D5UMS3</accession>